<evidence type="ECO:0000256" key="2">
    <source>
        <dbReference type="ARBA" id="ARBA00022771"/>
    </source>
</evidence>
<dbReference type="OrthoDB" id="448399at2759"/>
<dbReference type="STRING" id="35608.A0A2U1M7Z4"/>
<evidence type="ECO:0000256" key="4">
    <source>
        <dbReference type="PROSITE-ProRule" id="PRU00322"/>
    </source>
</evidence>
<evidence type="ECO:0000259" key="6">
    <source>
        <dbReference type="PROSITE" id="PS50199"/>
    </source>
</evidence>
<feature type="region of interest" description="Disordered" evidence="5">
    <location>
        <begin position="372"/>
        <end position="432"/>
    </location>
</feature>
<keyword evidence="8" id="KW-1185">Reference proteome</keyword>
<evidence type="ECO:0000256" key="3">
    <source>
        <dbReference type="ARBA" id="ARBA00022833"/>
    </source>
</evidence>
<reference evidence="7 8" key="1">
    <citation type="journal article" date="2018" name="Mol. Plant">
        <title>The genome of Artemisia annua provides insight into the evolution of Asteraceae family and artemisinin biosynthesis.</title>
        <authorList>
            <person name="Shen Q."/>
            <person name="Zhang L."/>
            <person name="Liao Z."/>
            <person name="Wang S."/>
            <person name="Yan T."/>
            <person name="Shi P."/>
            <person name="Liu M."/>
            <person name="Fu X."/>
            <person name="Pan Q."/>
            <person name="Wang Y."/>
            <person name="Lv Z."/>
            <person name="Lu X."/>
            <person name="Zhang F."/>
            <person name="Jiang W."/>
            <person name="Ma Y."/>
            <person name="Chen M."/>
            <person name="Hao X."/>
            <person name="Li L."/>
            <person name="Tang Y."/>
            <person name="Lv G."/>
            <person name="Zhou Y."/>
            <person name="Sun X."/>
            <person name="Brodelius P.E."/>
            <person name="Rose J.K.C."/>
            <person name="Tang K."/>
        </authorList>
    </citation>
    <scope>NUCLEOTIDE SEQUENCE [LARGE SCALE GENOMIC DNA]</scope>
    <source>
        <strain evidence="8">cv. Huhao1</strain>
        <tissue evidence="7">Leaf</tissue>
    </source>
</reference>
<organism evidence="7 8">
    <name type="scientific">Artemisia annua</name>
    <name type="common">Sweet wormwood</name>
    <dbReference type="NCBI Taxonomy" id="35608"/>
    <lineage>
        <taxon>Eukaryota</taxon>
        <taxon>Viridiplantae</taxon>
        <taxon>Streptophyta</taxon>
        <taxon>Embryophyta</taxon>
        <taxon>Tracheophyta</taxon>
        <taxon>Spermatophyta</taxon>
        <taxon>Magnoliopsida</taxon>
        <taxon>eudicotyledons</taxon>
        <taxon>Gunneridae</taxon>
        <taxon>Pentapetalae</taxon>
        <taxon>asterids</taxon>
        <taxon>campanulids</taxon>
        <taxon>Asterales</taxon>
        <taxon>Asteraceae</taxon>
        <taxon>Asteroideae</taxon>
        <taxon>Anthemideae</taxon>
        <taxon>Artemisiinae</taxon>
        <taxon>Artemisia</taxon>
    </lineage>
</organism>
<feature type="domain" description="RanBP2-type" evidence="6">
    <location>
        <begin position="286"/>
        <end position="315"/>
    </location>
</feature>
<evidence type="ECO:0000313" key="8">
    <source>
        <dbReference type="Proteomes" id="UP000245207"/>
    </source>
</evidence>
<proteinExistence type="predicted"/>
<dbReference type="GO" id="GO:0008270">
    <property type="term" value="F:zinc ion binding"/>
    <property type="evidence" value="ECO:0007669"/>
    <property type="project" value="UniProtKB-KW"/>
</dbReference>
<evidence type="ECO:0000313" key="7">
    <source>
        <dbReference type="EMBL" id="PWA57368.1"/>
    </source>
</evidence>
<gene>
    <name evidence="7" type="ORF">CTI12_AA409710</name>
</gene>
<dbReference type="AlphaFoldDB" id="A0A2U1M7Z4"/>
<dbReference type="SUPFAM" id="SSF90209">
    <property type="entry name" value="Ran binding protein zinc finger-like"/>
    <property type="match status" value="1"/>
</dbReference>
<sequence>MAYNRWLSRNDIEVLINDVYPYLFKGAHETERRMRSFLQVEGSKGAKTLDLMKYILNFVSTLVVYPERSIKEATESSVRSLLHQMNTLVLEPYDKLPRNLQPNNTKKGDWICPKKETDSVSRGHRMLPSHPWPEWSRFIGILYNDGYADRGDLKEFVENQKLPLEFLDVANVCLFFASDRMEIIRWLSRNDIEVLINDVYPYLFKGAHETERRMRSFLQVEGSKGAKTLDLMKYILNFVSTLVVYPERSIKEATESSVRSLLHQMNTLVLEPYDKLPRNLQPNNTKKGDWICPKCSFKNFTRNSKCLECVEPRPRRQLSDGEWDCPRCNYLNYVRNTMGLKCQCKRLPTHAPSTQNEDTAKEDKAENWFKKCKRLPTHAPSTQNEDTAKEDKAENWFKKMSKPVDEFSSRHSDSDESNHEDVVSDNEKPKQQ</sequence>
<keyword evidence="2 4" id="KW-0863">Zinc-finger</keyword>
<name>A0A2U1M7Z4_ARTAN</name>
<evidence type="ECO:0000256" key="1">
    <source>
        <dbReference type="ARBA" id="ARBA00022723"/>
    </source>
</evidence>
<dbReference type="GO" id="GO:0003729">
    <property type="term" value="F:mRNA binding"/>
    <property type="evidence" value="ECO:0007669"/>
    <property type="project" value="TreeGrafter"/>
</dbReference>
<accession>A0A2U1M7Z4</accession>
<dbReference type="SMART" id="SM00547">
    <property type="entry name" value="ZnF_RBZ"/>
    <property type="match status" value="2"/>
</dbReference>
<dbReference type="Gene3D" id="4.10.1060.10">
    <property type="entry name" value="Zinc finger, RanBP2-type"/>
    <property type="match status" value="2"/>
</dbReference>
<feature type="compositionally biased region" description="Basic and acidic residues" evidence="5">
    <location>
        <begin position="386"/>
        <end position="432"/>
    </location>
</feature>
<comment type="caution">
    <text evidence="7">The sequence shown here is derived from an EMBL/GenBank/DDBJ whole genome shotgun (WGS) entry which is preliminary data.</text>
</comment>
<protein>
    <submittedName>
        <fullName evidence="7">Zinc finger (Ran-binding) family protein</fullName>
    </submittedName>
</protein>
<dbReference type="EMBL" id="PKPP01006183">
    <property type="protein sequence ID" value="PWA57368.1"/>
    <property type="molecule type" value="Genomic_DNA"/>
</dbReference>
<dbReference type="Proteomes" id="UP000245207">
    <property type="component" value="Unassembled WGS sequence"/>
</dbReference>
<dbReference type="InterPro" id="IPR036443">
    <property type="entry name" value="Znf_RanBP2_sf"/>
</dbReference>
<dbReference type="Pfam" id="PF00641">
    <property type="entry name" value="Zn_ribbon_RanBP"/>
    <property type="match status" value="1"/>
</dbReference>
<dbReference type="PROSITE" id="PS01358">
    <property type="entry name" value="ZF_RANBP2_1"/>
    <property type="match status" value="1"/>
</dbReference>
<dbReference type="GO" id="GO:0005737">
    <property type="term" value="C:cytoplasm"/>
    <property type="evidence" value="ECO:0007669"/>
    <property type="project" value="TreeGrafter"/>
</dbReference>
<dbReference type="PROSITE" id="PS50199">
    <property type="entry name" value="ZF_RANBP2_2"/>
    <property type="match status" value="1"/>
</dbReference>
<dbReference type="PANTHER" id="PTHR23111">
    <property type="entry name" value="ZINC FINGER PROTEIN"/>
    <property type="match status" value="1"/>
</dbReference>
<keyword evidence="3" id="KW-0862">Zinc</keyword>
<dbReference type="PANTHER" id="PTHR23111:SF30">
    <property type="entry name" value="ZINC FINGER PROTEIN VAR3, CHLOROPLASTIC"/>
    <property type="match status" value="1"/>
</dbReference>
<evidence type="ECO:0000256" key="5">
    <source>
        <dbReference type="SAM" id="MobiDB-lite"/>
    </source>
</evidence>
<keyword evidence="1" id="KW-0479">Metal-binding</keyword>
<dbReference type="InterPro" id="IPR001876">
    <property type="entry name" value="Znf_RanBP2"/>
</dbReference>